<keyword evidence="1" id="KW-0472">Membrane</keyword>
<keyword evidence="1" id="KW-0812">Transmembrane</keyword>
<dbReference type="EMBL" id="CP042326">
    <property type="protein sequence ID" value="QDZ39788.1"/>
    <property type="molecule type" value="Genomic_DNA"/>
</dbReference>
<reference evidence="2" key="1">
    <citation type="submission" date="2019-08" db="EMBL/GenBank/DDBJ databases">
        <title>Carotenoids and Carotenoid Binding Proteins in the Halophilic Cyanobacterium Euhalothece sp. ZM00.</title>
        <authorList>
            <person name="Cho S.M."/>
            <person name="Song J.Y."/>
            <person name="Park Y.-I."/>
        </authorList>
    </citation>
    <scope>NUCLEOTIDE SEQUENCE [LARGE SCALE GENOMIC DNA]</scope>
    <source>
        <strain evidence="2">Z-M001</strain>
    </source>
</reference>
<dbReference type="PANTHER" id="PTHR34679">
    <property type="match status" value="1"/>
</dbReference>
<feature type="transmembrane region" description="Helical" evidence="1">
    <location>
        <begin position="58"/>
        <end position="82"/>
    </location>
</feature>
<feature type="transmembrane region" description="Helical" evidence="1">
    <location>
        <begin position="125"/>
        <end position="147"/>
    </location>
</feature>
<dbReference type="Proteomes" id="UP000318453">
    <property type="component" value="Chromosome"/>
</dbReference>
<dbReference type="OrthoDB" id="458200at2"/>
<dbReference type="RefSeq" id="WP_146295385.1">
    <property type="nucleotide sequence ID" value="NZ_CP042326.1"/>
</dbReference>
<name>A0A5B8NLC0_9CHRO</name>
<dbReference type="PANTHER" id="PTHR34679:SF2">
    <property type="entry name" value="OS02G0122500 PROTEIN"/>
    <property type="match status" value="1"/>
</dbReference>
<evidence type="ECO:0000313" key="2">
    <source>
        <dbReference type="EMBL" id="QDZ39788.1"/>
    </source>
</evidence>
<organism evidence="2 3">
    <name type="scientific">Euhalothece natronophila Z-M001</name>
    <dbReference type="NCBI Taxonomy" id="522448"/>
    <lineage>
        <taxon>Bacteria</taxon>
        <taxon>Bacillati</taxon>
        <taxon>Cyanobacteriota</taxon>
        <taxon>Cyanophyceae</taxon>
        <taxon>Oscillatoriophycideae</taxon>
        <taxon>Chroococcales</taxon>
        <taxon>Halothecacae</taxon>
        <taxon>Halothece cluster</taxon>
        <taxon>Euhalothece</taxon>
    </lineage>
</organism>
<protein>
    <submittedName>
        <fullName evidence="2">DUF4079 domain-containing protein</fullName>
    </submittedName>
</protein>
<evidence type="ECO:0000256" key="1">
    <source>
        <dbReference type="SAM" id="Phobius"/>
    </source>
</evidence>
<keyword evidence="3" id="KW-1185">Reference proteome</keyword>
<sequence>MELPEAVKTWSQFSHPLIMWVLLALSVYTLYLGIQYRRARTGSAENIKKDKGKLRDKHYALSSILLALVIFGNLGGMAITYINNGKLFVGPHLLVGLGMLALFATSAALVPWMTKGNDLARNAHIVLNVGVLGLFSWQAITGMQILLKIIGSLGGGEAA</sequence>
<dbReference type="AlphaFoldDB" id="A0A5B8NLC0"/>
<dbReference type="KEGG" id="enn:FRE64_07435"/>
<dbReference type="InterPro" id="IPR025067">
    <property type="entry name" value="DUF4079"/>
</dbReference>
<gene>
    <name evidence="2" type="ORF">FRE64_07435</name>
</gene>
<feature type="transmembrane region" description="Helical" evidence="1">
    <location>
        <begin position="17"/>
        <end position="37"/>
    </location>
</feature>
<accession>A0A5B8NLC0</accession>
<proteinExistence type="predicted"/>
<evidence type="ECO:0000313" key="3">
    <source>
        <dbReference type="Proteomes" id="UP000318453"/>
    </source>
</evidence>
<dbReference type="Pfam" id="PF13301">
    <property type="entry name" value="DUF4079"/>
    <property type="match status" value="1"/>
</dbReference>
<keyword evidence="1" id="KW-1133">Transmembrane helix</keyword>
<feature type="transmembrane region" description="Helical" evidence="1">
    <location>
        <begin position="94"/>
        <end position="113"/>
    </location>
</feature>